<dbReference type="InterPro" id="IPR011059">
    <property type="entry name" value="Metal-dep_hydrolase_composite"/>
</dbReference>
<feature type="binding site" evidence="8">
    <location>
        <position position="315"/>
    </location>
    <ligand>
        <name>N-formimidoyl-L-glutamate</name>
        <dbReference type="ChEBI" id="CHEBI:58928"/>
    </ligand>
</feature>
<dbReference type="InterPro" id="IPR013108">
    <property type="entry name" value="Amidohydro_3"/>
</dbReference>
<proteinExistence type="inferred from homology"/>
<dbReference type="Gene3D" id="3.20.20.140">
    <property type="entry name" value="Metal-dependent hydrolases"/>
    <property type="match status" value="1"/>
</dbReference>
<evidence type="ECO:0000256" key="2">
    <source>
        <dbReference type="ARBA" id="ARBA00022490"/>
    </source>
</evidence>
<feature type="binding site" evidence="8">
    <location>
        <position position="176"/>
    </location>
    <ligand>
        <name>4-imidazolone-5-propanoate</name>
        <dbReference type="ChEBI" id="CHEBI:77893"/>
    </ligand>
</feature>
<dbReference type="CDD" id="cd01296">
    <property type="entry name" value="Imidazolone-5PH"/>
    <property type="match status" value="1"/>
</dbReference>
<comment type="caution">
    <text evidence="11">The sequence shown here is derived from an EMBL/GenBank/DDBJ whole genome shotgun (WGS) entry which is preliminary data.</text>
</comment>
<dbReference type="FunFam" id="3.20.20.140:FF:000007">
    <property type="entry name" value="Imidazolonepropionase"/>
    <property type="match status" value="1"/>
</dbReference>
<evidence type="ECO:0000259" key="10">
    <source>
        <dbReference type="Pfam" id="PF22039"/>
    </source>
</evidence>
<dbReference type="InterPro" id="IPR032466">
    <property type="entry name" value="Metal_Hydrolase"/>
</dbReference>
<evidence type="ECO:0000313" key="12">
    <source>
        <dbReference type="Proteomes" id="UP001596414"/>
    </source>
</evidence>
<dbReference type="GO" id="GO:0005737">
    <property type="term" value="C:cytoplasm"/>
    <property type="evidence" value="ECO:0007669"/>
    <property type="project" value="UniProtKB-SubCell"/>
</dbReference>
<keyword evidence="6 8" id="KW-0862">Zinc</keyword>
<dbReference type="PANTHER" id="PTHR42752">
    <property type="entry name" value="IMIDAZOLONEPROPIONASE"/>
    <property type="match status" value="1"/>
</dbReference>
<dbReference type="GO" id="GO:0005506">
    <property type="term" value="F:iron ion binding"/>
    <property type="evidence" value="ECO:0007669"/>
    <property type="project" value="UniProtKB-UniRule"/>
</dbReference>
<keyword evidence="4 8" id="KW-0378">Hydrolase</keyword>
<dbReference type="HAMAP" id="MF_00372">
    <property type="entry name" value="HutI"/>
    <property type="match status" value="1"/>
</dbReference>
<comment type="function">
    <text evidence="8">Catalyzes the hydrolytic cleavage of the carbon-nitrogen bond in imidazolone-5-propanoate to yield N-formimidoyl-L-glutamate. It is the third step in the universal histidine degradation pathway.</text>
</comment>
<reference evidence="11 12" key="1">
    <citation type="journal article" date="2014" name="Int. J. Syst. Evol. Microbiol.">
        <title>Complete genome sequence of Corynebacterium casei LMG S-19264T (=DSM 44701T), isolated from a smear-ripened cheese.</title>
        <authorList>
            <consortium name="US DOE Joint Genome Institute (JGI-PGF)"/>
            <person name="Walter F."/>
            <person name="Albersmeier A."/>
            <person name="Kalinowski J."/>
            <person name="Ruckert C."/>
        </authorList>
    </citation>
    <scope>NUCLEOTIDE SEQUENCE [LARGE SCALE GENOMIC DNA]</scope>
    <source>
        <strain evidence="11 12">CGMCC 4.7215</strain>
    </source>
</reference>
<keyword evidence="5 8" id="KW-0369">Histidine metabolism</keyword>
<dbReference type="Pfam" id="PF07969">
    <property type="entry name" value="Amidohydro_3"/>
    <property type="match status" value="1"/>
</dbReference>
<evidence type="ECO:0000256" key="4">
    <source>
        <dbReference type="ARBA" id="ARBA00022801"/>
    </source>
</evidence>
<feature type="binding site" evidence="8">
    <location>
        <position position="317"/>
    </location>
    <ligand>
        <name>4-imidazolone-5-propanoate</name>
        <dbReference type="ChEBI" id="CHEBI:77893"/>
    </ligand>
</feature>
<feature type="binding site" evidence="8">
    <location>
        <position position="313"/>
    </location>
    <ligand>
        <name>Zn(2+)</name>
        <dbReference type="ChEBI" id="CHEBI:29105"/>
    </ligand>
</feature>
<feature type="binding site" evidence="8">
    <location>
        <position position="80"/>
    </location>
    <ligand>
        <name>4-imidazolone-5-propanoate</name>
        <dbReference type="ChEBI" id="CHEBI:77893"/>
    </ligand>
</feature>
<organism evidence="11 12">
    <name type="scientific">Halovenus rubra</name>
    <dbReference type="NCBI Taxonomy" id="869890"/>
    <lineage>
        <taxon>Archaea</taxon>
        <taxon>Methanobacteriati</taxon>
        <taxon>Methanobacteriota</taxon>
        <taxon>Stenosarchaea group</taxon>
        <taxon>Halobacteria</taxon>
        <taxon>Halobacteriales</taxon>
        <taxon>Haloarculaceae</taxon>
        <taxon>Halovenus</taxon>
    </lineage>
</organism>
<comment type="similarity">
    <text evidence="8">Belongs to the metallo-dependent hydrolases superfamily. HutI family.</text>
</comment>
<feature type="binding site" evidence="8">
    <location>
        <position position="73"/>
    </location>
    <ligand>
        <name>Zn(2+)</name>
        <dbReference type="ChEBI" id="CHEBI:29105"/>
    </ligand>
</feature>
<keyword evidence="7 8" id="KW-0408">Iron</keyword>
<feature type="binding site" evidence="8">
    <location>
        <position position="143"/>
    </location>
    <ligand>
        <name>N-formimidoyl-L-glutamate</name>
        <dbReference type="ChEBI" id="CHEBI:58928"/>
    </ligand>
</feature>
<dbReference type="AlphaFoldDB" id="A0ABD5X295"/>
<comment type="pathway">
    <text evidence="8">Amino-acid degradation; L-histidine degradation into L-glutamate; N-formimidoyl-L-glutamate from L-histidine: step 3/3.</text>
</comment>
<comment type="subcellular location">
    <subcellularLocation>
        <location evidence="8">Cytoplasm</location>
    </subcellularLocation>
</comment>
<evidence type="ECO:0000256" key="8">
    <source>
        <dbReference type="HAMAP-Rule" id="MF_00372"/>
    </source>
</evidence>
<feature type="binding site" evidence="8">
    <location>
        <position position="71"/>
    </location>
    <ligand>
        <name>Fe(3+)</name>
        <dbReference type="ChEBI" id="CHEBI:29034"/>
    </ligand>
</feature>
<evidence type="ECO:0000256" key="7">
    <source>
        <dbReference type="ARBA" id="ARBA00023004"/>
    </source>
</evidence>
<comment type="caution">
    <text evidence="8">Lacks conserved residue(s) required for the propagation of feature annotation.</text>
</comment>
<dbReference type="Gene3D" id="2.30.40.10">
    <property type="entry name" value="Urease, subunit C, domain 1"/>
    <property type="match status" value="1"/>
</dbReference>
<evidence type="ECO:0000256" key="3">
    <source>
        <dbReference type="ARBA" id="ARBA00022723"/>
    </source>
</evidence>
<dbReference type="Proteomes" id="UP001596414">
    <property type="component" value="Unassembled WGS sequence"/>
</dbReference>
<keyword evidence="2 8" id="KW-0963">Cytoplasm</keyword>
<feature type="binding site" evidence="8">
    <location>
        <position position="73"/>
    </location>
    <ligand>
        <name>Fe(3+)</name>
        <dbReference type="ChEBI" id="CHEBI:29034"/>
    </ligand>
</feature>
<evidence type="ECO:0000256" key="6">
    <source>
        <dbReference type="ARBA" id="ARBA00022833"/>
    </source>
</evidence>
<sequence>MTDVLVHDATELVVGPDKGSLNRIENGAVAIEDGTVVAVGPTETVRSQHPNATQCIDASGQTVLPGFVDPHTHALFAGDRSDEFVARIEGKSYNEIMDAGGGIAVTVEAIRETSDEELLANLLAQLDVMLEHGTTTAEVKSGYGLDTQTELRMLDTIQTADEQHPIDLIPTFMGAHAVPAEMETDAYVEEVVEEQLPAVAEQGVAEFCDVFCEEGVFDVEQSRRILVAGREHGLDPKIHAEEFTRIGGAQLAAELEAASADHLLSANEADANSLVEAGVVPTLLPATAFSLDEPYADAETFLDVDAPVALGSDLNPSCFVHSMGLVVSLACLRMKMQPDEAVLGATANAAAAIGQADGVGTLQEGTQADLTIFDLPSLVHIPYNAGTNRVEKVLKAGELVVDDGQRTGRSVATQEVPDDE</sequence>
<dbReference type="PANTHER" id="PTHR42752:SF1">
    <property type="entry name" value="IMIDAZOLONEPROPIONASE-RELATED"/>
    <property type="match status" value="1"/>
</dbReference>
<feature type="binding site" evidence="8">
    <location>
        <position position="71"/>
    </location>
    <ligand>
        <name>Zn(2+)</name>
        <dbReference type="ChEBI" id="CHEBI:29105"/>
    </ligand>
</feature>
<dbReference type="NCBIfam" id="TIGR01224">
    <property type="entry name" value="hutI"/>
    <property type="match status" value="1"/>
</dbReference>
<dbReference type="InterPro" id="IPR005920">
    <property type="entry name" value="HutI"/>
</dbReference>
<name>A0ABD5X295_9EURY</name>
<dbReference type="SUPFAM" id="SSF51338">
    <property type="entry name" value="Composite domain of metallo-dependent hydrolases"/>
    <property type="match status" value="1"/>
</dbReference>
<dbReference type="GO" id="GO:0019556">
    <property type="term" value="P:L-histidine catabolic process to glutamate and formamide"/>
    <property type="evidence" value="ECO:0007669"/>
    <property type="project" value="UniProtKB-UniRule"/>
</dbReference>
<feature type="binding site" evidence="8">
    <location>
        <position position="239"/>
    </location>
    <ligand>
        <name>Zn(2+)</name>
        <dbReference type="ChEBI" id="CHEBI:29105"/>
    </ligand>
</feature>
<feature type="binding site" evidence="8">
    <location>
        <position position="242"/>
    </location>
    <ligand>
        <name>4-imidazolone-5-propanoate</name>
        <dbReference type="ChEBI" id="CHEBI:77893"/>
    </ligand>
</feature>
<dbReference type="EC" id="3.5.2.7" evidence="1 8"/>
<comment type="cofactor">
    <cofactor evidence="8">
        <name>Zn(2+)</name>
        <dbReference type="ChEBI" id="CHEBI:29105"/>
    </cofactor>
    <cofactor evidence="8">
        <name>Fe(3+)</name>
        <dbReference type="ChEBI" id="CHEBI:29034"/>
    </cofactor>
    <text evidence="8">Binds 1 zinc or iron ion per subunit.</text>
</comment>
<comment type="catalytic activity">
    <reaction evidence="8">
        <text>4-imidazolone-5-propanoate + H2O = N-formimidoyl-L-glutamate</text>
        <dbReference type="Rhea" id="RHEA:23660"/>
        <dbReference type="ChEBI" id="CHEBI:15377"/>
        <dbReference type="ChEBI" id="CHEBI:58928"/>
        <dbReference type="ChEBI" id="CHEBI:77893"/>
        <dbReference type="EC" id="3.5.2.7"/>
    </reaction>
</comment>
<protein>
    <recommendedName>
        <fullName evidence="1 8">Imidazolonepropionase</fullName>
        <ecNumber evidence="1 8">3.5.2.7</ecNumber>
    </recommendedName>
    <alternativeName>
        <fullName evidence="8">Imidazolone-5-propionate hydrolase</fullName>
    </alternativeName>
</protein>
<feature type="domain" description="Amidohydrolase 3" evidence="9">
    <location>
        <begin position="107"/>
        <end position="401"/>
    </location>
</feature>
<dbReference type="Pfam" id="PF22039">
    <property type="entry name" value="HUTI_composite_bact"/>
    <property type="match status" value="1"/>
</dbReference>
<dbReference type="SUPFAM" id="SSF51556">
    <property type="entry name" value="Metallo-dependent hydrolases"/>
    <property type="match status" value="1"/>
</dbReference>
<keyword evidence="3 8" id="KW-0479">Metal-binding</keyword>
<dbReference type="GO" id="GO:0050480">
    <property type="term" value="F:imidazolonepropionase activity"/>
    <property type="evidence" value="ECO:0007669"/>
    <property type="project" value="UniProtKB-UniRule"/>
</dbReference>
<accession>A0ABD5X295</accession>
<evidence type="ECO:0000256" key="5">
    <source>
        <dbReference type="ARBA" id="ARBA00022808"/>
    </source>
</evidence>
<gene>
    <name evidence="8 11" type="primary">hutI</name>
    <name evidence="11" type="ORF">ACFQJ7_03430</name>
</gene>
<evidence type="ECO:0000256" key="1">
    <source>
        <dbReference type="ARBA" id="ARBA00012864"/>
    </source>
</evidence>
<evidence type="ECO:0000259" key="9">
    <source>
        <dbReference type="Pfam" id="PF07969"/>
    </source>
</evidence>
<dbReference type="GO" id="GO:0008270">
    <property type="term" value="F:zinc ion binding"/>
    <property type="evidence" value="ECO:0007669"/>
    <property type="project" value="UniProtKB-UniRule"/>
</dbReference>
<feature type="binding site" evidence="8">
    <location>
        <position position="143"/>
    </location>
    <ligand>
        <name>4-imidazolone-5-propanoate</name>
        <dbReference type="ChEBI" id="CHEBI:77893"/>
    </ligand>
</feature>
<evidence type="ECO:0000313" key="11">
    <source>
        <dbReference type="EMBL" id="MFC7125092.1"/>
    </source>
</evidence>
<feature type="binding site" evidence="8">
    <location>
        <position position="239"/>
    </location>
    <ligand>
        <name>Fe(3+)</name>
        <dbReference type="ChEBI" id="CHEBI:29034"/>
    </ligand>
</feature>
<feature type="domain" description="Aminodeoxyfutalosine deaminase/Imidazolonepropionase-like composite" evidence="10">
    <location>
        <begin position="27"/>
        <end position="52"/>
    </location>
</feature>
<dbReference type="RefSeq" id="WP_267636094.1">
    <property type="nucleotide sequence ID" value="NZ_JAODIY010000004.1"/>
</dbReference>
<feature type="binding site" evidence="8">
    <location>
        <position position="313"/>
    </location>
    <ligand>
        <name>Fe(3+)</name>
        <dbReference type="ChEBI" id="CHEBI:29034"/>
    </ligand>
</feature>
<dbReference type="EMBL" id="JBHSZQ010000004">
    <property type="protein sequence ID" value="MFC7125092.1"/>
    <property type="molecule type" value="Genomic_DNA"/>
</dbReference>
<dbReference type="InterPro" id="IPR054418">
    <property type="entry name" value="MQNX/HUTI_composite_N"/>
</dbReference>